<accession>A0A0C2S3C3</accession>
<dbReference type="PATRIC" id="fig|889306.3.peg.1566"/>
<proteinExistence type="predicted"/>
<keyword evidence="1" id="KW-0812">Transmembrane</keyword>
<dbReference type="AlphaFoldDB" id="A0A0C2S3C3"/>
<keyword evidence="1" id="KW-1133">Transmembrane helix</keyword>
<name>A0A0C2S3C3_9BACL</name>
<protein>
    <submittedName>
        <fullName evidence="2">Uncharacterized protein</fullName>
    </submittedName>
</protein>
<keyword evidence="1" id="KW-0472">Membrane</keyword>
<evidence type="ECO:0000313" key="2">
    <source>
        <dbReference type="EMBL" id="KIL48474.1"/>
    </source>
</evidence>
<gene>
    <name evidence="2" type="ORF">KP78_15570</name>
</gene>
<keyword evidence="3" id="KW-1185">Reference proteome</keyword>
<evidence type="ECO:0000313" key="3">
    <source>
        <dbReference type="Proteomes" id="UP000031938"/>
    </source>
</evidence>
<organism evidence="2 3">
    <name type="scientific">Jeotgalibacillus soli</name>
    <dbReference type="NCBI Taxonomy" id="889306"/>
    <lineage>
        <taxon>Bacteria</taxon>
        <taxon>Bacillati</taxon>
        <taxon>Bacillota</taxon>
        <taxon>Bacilli</taxon>
        <taxon>Bacillales</taxon>
        <taxon>Caryophanaceae</taxon>
        <taxon>Jeotgalibacillus</taxon>
    </lineage>
</organism>
<dbReference type="Proteomes" id="UP000031938">
    <property type="component" value="Unassembled WGS sequence"/>
</dbReference>
<evidence type="ECO:0000256" key="1">
    <source>
        <dbReference type="SAM" id="Phobius"/>
    </source>
</evidence>
<dbReference type="EMBL" id="JXRP01000012">
    <property type="protein sequence ID" value="KIL48474.1"/>
    <property type="molecule type" value="Genomic_DNA"/>
</dbReference>
<comment type="caution">
    <text evidence="2">The sequence shown here is derived from an EMBL/GenBank/DDBJ whole genome shotgun (WGS) entry which is preliminary data.</text>
</comment>
<reference evidence="2 3" key="1">
    <citation type="submission" date="2015-01" db="EMBL/GenBank/DDBJ databases">
        <title>Genome sequencing of Jeotgalibacillus soli.</title>
        <authorList>
            <person name="Goh K.M."/>
            <person name="Chan K.-G."/>
            <person name="Yaakop A.S."/>
            <person name="Ee R."/>
            <person name="Gan H.M."/>
            <person name="Chan C.S."/>
        </authorList>
    </citation>
    <scope>NUCLEOTIDE SEQUENCE [LARGE SCALE GENOMIC DNA]</scope>
    <source>
        <strain evidence="2 3">P9</strain>
    </source>
</reference>
<sequence length="45" mass="5167">MGIIAYEVNADLTTVTSYQVVDIVFIYIVIPTMLKMVLLLIRKKH</sequence>
<feature type="transmembrane region" description="Helical" evidence="1">
    <location>
        <begin position="20"/>
        <end position="41"/>
    </location>
</feature>